<gene>
    <name evidence="4" type="ORF">EVA_09738</name>
</gene>
<dbReference type="InterPro" id="IPR000246">
    <property type="entry name" value="Peptidase_T2"/>
</dbReference>
<evidence type="ECO:0000256" key="3">
    <source>
        <dbReference type="ARBA" id="ARBA00022813"/>
    </source>
</evidence>
<proteinExistence type="predicted"/>
<evidence type="ECO:0000256" key="2">
    <source>
        <dbReference type="ARBA" id="ARBA00022801"/>
    </source>
</evidence>
<dbReference type="InterPro" id="IPR029055">
    <property type="entry name" value="Ntn_hydrolases_N"/>
</dbReference>
<comment type="caution">
    <text evidence="4">The sequence shown here is derived from an EMBL/GenBank/DDBJ whole genome shotgun (WGS) entry which is preliminary data.</text>
</comment>
<dbReference type="SUPFAM" id="SSF56235">
    <property type="entry name" value="N-terminal nucleophile aminohydrolases (Ntn hydrolases)"/>
    <property type="match status" value="1"/>
</dbReference>
<evidence type="ECO:0000313" key="4">
    <source>
        <dbReference type="EMBL" id="EJX02156.1"/>
    </source>
</evidence>
<dbReference type="Gene3D" id="3.60.20.30">
    <property type="entry name" value="(Glycosyl)asparaginase"/>
    <property type="match status" value="1"/>
</dbReference>
<keyword evidence="2" id="KW-0378">Hydrolase</keyword>
<dbReference type="CDD" id="cd04701">
    <property type="entry name" value="Asparaginase_2"/>
    <property type="match status" value="1"/>
</dbReference>
<dbReference type="GO" id="GO:0008233">
    <property type="term" value="F:peptidase activity"/>
    <property type="evidence" value="ECO:0007669"/>
    <property type="project" value="UniProtKB-KW"/>
</dbReference>
<keyword evidence="1" id="KW-0645">Protease</keyword>
<dbReference type="FunFam" id="3.60.20.30:FF:000001">
    <property type="entry name" value="Isoaspartyl peptidase/L-asparaginase"/>
    <property type="match status" value="1"/>
</dbReference>
<reference evidence="4" key="1">
    <citation type="journal article" date="2012" name="PLoS ONE">
        <title>Gene sets for utilization of primary and secondary nutrition supplies in the distal gut of endangered iberian lynx.</title>
        <authorList>
            <person name="Alcaide M."/>
            <person name="Messina E."/>
            <person name="Richter M."/>
            <person name="Bargiela R."/>
            <person name="Peplies J."/>
            <person name="Huws S.A."/>
            <person name="Newbold C.J."/>
            <person name="Golyshin P.N."/>
            <person name="Simon M.A."/>
            <person name="Lopez G."/>
            <person name="Yakimov M.M."/>
            <person name="Ferrer M."/>
        </authorList>
    </citation>
    <scope>NUCLEOTIDE SEQUENCE</scope>
</reference>
<sequence length="356" mass="38113">MISPFEKFSSFNLFFYIRRKPQNKSNMKKHVILSLCCLLSLCQLWAQQREYVIVVHGGAGAMASLEKDPVKSAAYYAALDSALMIGDAVLSAGGDGPEAVMAVVNFFENNPKFNAGKGATCTNAGTFELDASIMEGKDLSAGAVAGVKTVKNPICAAYAVKTKTPHVMLAGEGADRFAKEQGLELVENSYFATPGTLKWVEKLKQESKKNGTVGCVVLDKKGNLTAGTSTGGMFKKQWGRVGDSPVIGAGTYADNEGCAVSCTGHGEYFIRHCVAYNLSARVKWLQQPIEEAANYIIHQELNTEAGNGGLIAVDKKGNIAMPFNSGGMFRGYLYKEKGSGKVTKAVGIGKEMKTLQ</sequence>
<dbReference type="GO" id="GO:0016811">
    <property type="term" value="F:hydrolase activity, acting on carbon-nitrogen (but not peptide) bonds, in linear amides"/>
    <property type="evidence" value="ECO:0007669"/>
    <property type="project" value="UniProtKB-ARBA"/>
</dbReference>
<evidence type="ECO:0000256" key="1">
    <source>
        <dbReference type="ARBA" id="ARBA00022670"/>
    </source>
</evidence>
<dbReference type="GO" id="GO:0006508">
    <property type="term" value="P:proteolysis"/>
    <property type="evidence" value="ECO:0007669"/>
    <property type="project" value="UniProtKB-KW"/>
</dbReference>
<name>J9CPW0_9ZZZZ</name>
<accession>J9CPW0</accession>
<dbReference type="AlphaFoldDB" id="J9CPW0"/>
<organism evidence="4">
    <name type="scientific">gut metagenome</name>
    <dbReference type="NCBI Taxonomy" id="749906"/>
    <lineage>
        <taxon>unclassified sequences</taxon>
        <taxon>metagenomes</taxon>
        <taxon>organismal metagenomes</taxon>
    </lineage>
</organism>
<protein>
    <submittedName>
        <fullName evidence="4">L-asparaginase</fullName>
    </submittedName>
</protein>
<dbReference type="PANTHER" id="PTHR10188">
    <property type="entry name" value="L-ASPARAGINASE"/>
    <property type="match status" value="1"/>
</dbReference>
<dbReference type="EMBL" id="AMCI01002658">
    <property type="protein sequence ID" value="EJX02156.1"/>
    <property type="molecule type" value="Genomic_DNA"/>
</dbReference>
<dbReference type="PANTHER" id="PTHR10188:SF6">
    <property type="entry name" value="N(4)-(BETA-N-ACETYLGLUCOSAMINYL)-L-ASPARAGINASE"/>
    <property type="match status" value="1"/>
</dbReference>
<keyword evidence="3" id="KW-0068">Autocatalytic cleavage</keyword>
<dbReference type="Pfam" id="PF01112">
    <property type="entry name" value="Asparaginase_2"/>
    <property type="match status" value="1"/>
</dbReference>